<feature type="transmembrane region" description="Helical" evidence="6">
    <location>
        <begin position="158"/>
        <end position="181"/>
    </location>
</feature>
<feature type="transmembrane region" description="Helical" evidence="6">
    <location>
        <begin position="38"/>
        <end position="64"/>
    </location>
</feature>
<evidence type="ECO:0000256" key="5">
    <source>
        <dbReference type="ARBA" id="ARBA00023136"/>
    </source>
</evidence>
<feature type="transmembrane region" description="Helical" evidence="6">
    <location>
        <begin position="71"/>
        <end position="88"/>
    </location>
</feature>
<dbReference type="EMBL" id="CP002583">
    <property type="protein sequence ID" value="ADZ91638.1"/>
    <property type="molecule type" value="Genomic_DNA"/>
</dbReference>
<evidence type="ECO:0000313" key="7">
    <source>
        <dbReference type="EMBL" id="ADZ91638.1"/>
    </source>
</evidence>
<evidence type="ECO:0000256" key="4">
    <source>
        <dbReference type="ARBA" id="ARBA00022989"/>
    </source>
</evidence>
<keyword evidence="4 6" id="KW-1133">Transmembrane helix</keyword>
<evidence type="ECO:0000256" key="1">
    <source>
        <dbReference type="ARBA" id="ARBA00004651"/>
    </source>
</evidence>
<dbReference type="HOGENOM" id="CLU_079569_3_0_6"/>
<accession>F2JUY4</accession>
<dbReference type="RefSeq" id="WP_013661542.1">
    <property type="nucleotide sequence ID" value="NC_015276.1"/>
</dbReference>
<gene>
    <name evidence="7" type="ordered locus">Marme_2401</name>
</gene>
<dbReference type="PANTHER" id="PTHR30086">
    <property type="entry name" value="ARGININE EXPORTER PROTEIN ARGO"/>
    <property type="match status" value="1"/>
</dbReference>
<dbReference type="STRING" id="717774.Marme_2401"/>
<keyword evidence="8" id="KW-1185">Reference proteome</keyword>
<dbReference type="OrthoDB" id="9804822at2"/>
<evidence type="ECO:0000256" key="6">
    <source>
        <dbReference type="SAM" id="Phobius"/>
    </source>
</evidence>
<dbReference type="GO" id="GO:0005886">
    <property type="term" value="C:plasma membrane"/>
    <property type="evidence" value="ECO:0007669"/>
    <property type="project" value="UniProtKB-SubCell"/>
</dbReference>
<keyword evidence="3 6" id="KW-0812">Transmembrane</keyword>
<dbReference type="eggNOG" id="COG1280">
    <property type="taxonomic scope" value="Bacteria"/>
</dbReference>
<dbReference type="PATRIC" id="fig|717774.3.peg.2482"/>
<name>F2JUY4_MARM1</name>
<evidence type="ECO:0000313" key="8">
    <source>
        <dbReference type="Proteomes" id="UP000001062"/>
    </source>
</evidence>
<reference evidence="7 8" key="1">
    <citation type="journal article" date="2012" name="Stand. Genomic Sci.">
        <title>Complete genome sequence of the melanogenic marine bacterium Marinomonas mediterranea type strain (MMB-1(T)).</title>
        <authorList>
            <person name="Lucas-Elio P."/>
            <person name="Goodwin L."/>
            <person name="Woyke T."/>
            <person name="Pitluck S."/>
            <person name="Nolan M."/>
            <person name="Kyrpides N.C."/>
            <person name="Detter J.C."/>
            <person name="Copeland A."/>
            <person name="Teshima H."/>
            <person name="Bruce D."/>
            <person name="Detter C."/>
            <person name="Tapia R."/>
            <person name="Han S."/>
            <person name="Land M.L."/>
            <person name="Ivanova N."/>
            <person name="Mikhailova N."/>
            <person name="Johnston A.W."/>
            <person name="Sanchez-Amat A."/>
        </authorList>
    </citation>
    <scope>NUCLEOTIDE SEQUENCE [LARGE SCALE GENOMIC DNA]</scope>
    <source>
        <strain evidence="8">ATCC 700492 / JCM 21426 / NBRC 103028 / MMB-1</strain>
    </source>
</reference>
<dbReference type="InterPro" id="IPR001123">
    <property type="entry name" value="LeuE-type"/>
</dbReference>
<protein>
    <submittedName>
        <fullName evidence="7">Lysine exporter protein (LYSE/YGGA)</fullName>
    </submittedName>
</protein>
<dbReference type="Proteomes" id="UP000001062">
    <property type="component" value="Chromosome"/>
</dbReference>
<dbReference type="AlphaFoldDB" id="F2JUY4"/>
<comment type="subcellular location">
    <subcellularLocation>
        <location evidence="1">Cell membrane</location>
        <topology evidence="1">Multi-pass membrane protein</topology>
    </subcellularLocation>
</comment>
<proteinExistence type="predicted"/>
<organism evidence="7 8">
    <name type="scientific">Marinomonas mediterranea (strain ATCC 700492 / JCM 21426 / NBRC 103028 / MMB-1)</name>
    <dbReference type="NCBI Taxonomy" id="717774"/>
    <lineage>
        <taxon>Bacteria</taxon>
        <taxon>Pseudomonadati</taxon>
        <taxon>Pseudomonadota</taxon>
        <taxon>Gammaproteobacteria</taxon>
        <taxon>Oceanospirillales</taxon>
        <taxon>Oceanospirillaceae</taxon>
        <taxon>Marinomonas</taxon>
    </lineage>
</organism>
<sequence length="214" mass="23294">MDLSNVISFALVASLLVMSPGPNGLLIAKTVPISGKSAGFANIFGFVTAFFLQGSLSILGIALILTQSAQLFFIVKMLGAAYLCWIGIKAIRSAWGRSQASTAQKASQNVPQNKDKKVHLMGAFFEGFLTNALNPKTAMFYLAAFPQFLPAGANATEAFTLVFVHSLLNIAWFAGMVLLLAKLSNTTRNKTFQKWSRKVRISLMKFSLIRETAY</sequence>
<dbReference type="Pfam" id="PF01810">
    <property type="entry name" value="LysE"/>
    <property type="match status" value="1"/>
</dbReference>
<dbReference type="PANTHER" id="PTHR30086:SF20">
    <property type="entry name" value="ARGININE EXPORTER PROTEIN ARGO-RELATED"/>
    <property type="match status" value="1"/>
</dbReference>
<evidence type="ECO:0000256" key="2">
    <source>
        <dbReference type="ARBA" id="ARBA00022475"/>
    </source>
</evidence>
<evidence type="ECO:0000256" key="3">
    <source>
        <dbReference type="ARBA" id="ARBA00022692"/>
    </source>
</evidence>
<dbReference type="PIRSF" id="PIRSF006324">
    <property type="entry name" value="LeuE"/>
    <property type="match status" value="1"/>
</dbReference>
<dbReference type="GO" id="GO:0015171">
    <property type="term" value="F:amino acid transmembrane transporter activity"/>
    <property type="evidence" value="ECO:0007669"/>
    <property type="project" value="TreeGrafter"/>
</dbReference>
<keyword evidence="5 6" id="KW-0472">Membrane</keyword>
<dbReference type="KEGG" id="mme:Marme_2401"/>
<keyword evidence="2" id="KW-1003">Cell membrane</keyword>